<sequence length="310" mass="33783">MSGGAASIRCGDDLRGRVPGAYFCLADPVCQGPVHGEFPEEYIARRAGFVAAHYGADLGEVRERLLGEYAALRELAGYNRILLWFEHDLWDQAVLIRLLSLLADWPALAGRLWLMPCDGVRPFAEYTQAELDALVPAALPWAAVEAGAEAWQAFADPDPTALDRLSRRALPLPHLARAIRRHLQDLPWVTDGLGLTERQVMQAVAEGARSEDALFRRLRGADPVFPVTDLILRDVLKRLSTGTRRLVSRDPPHALAPRGAAILGGEERYVPAPRLHAGVVVGPGGGWWWNPRAAGVTDRPPGRGAMGLLG</sequence>
<dbReference type="EMBL" id="FQZF01000027">
    <property type="protein sequence ID" value="SHJ98912.1"/>
    <property type="molecule type" value="Genomic_DNA"/>
</dbReference>
<dbReference type="RefSeq" id="WP_073137819.1">
    <property type="nucleotide sequence ID" value="NZ_FQZF01000027.1"/>
</dbReference>
<dbReference type="Proteomes" id="UP000184387">
    <property type="component" value="Unassembled WGS sequence"/>
</dbReference>
<evidence type="ECO:0000313" key="1">
    <source>
        <dbReference type="EMBL" id="SHJ98912.1"/>
    </source>
</evidence>
<name>A0A1M6NTI4_9PROT</name>
<reference evidence="1 2" key="1">
    <citation type="submission" date="2016-11" db="EMBL/GenBank/DDBJ databases">
        <authorList>
            <person name="Jaros S."/>
            <person name="Januszkiewicz K."/>
            <person name="Wedrychowicz H."/>
        </authorList>
    </citation>
    <scope>NUCLEOTIDE SEQUENCE [LARGE SCALE GENOMIC DNA]</scope>
    <source>
        <strain evidence="1 2">DSM 14916</strain>
    </source>
</reference>
<dbReference type="STRING" id="198092.SAMN02745194_03899"/>
<organism evidence="1 2">
    <name type="scientific">Muricoccus roseus</name>
    <dbReference type="NCBI Taxonomy" id="198092"/>
    <lineage>
        <taxon>Bacteria</taxon>
        <taxon>Pseudomonadati</taxon>
        <taxon>Pseudomonadota</taxon>
        <taxon>Alphaproteobacteria</taxon>
        <taxon>Acetobacterales</taxon>
        <taxon>Roseomonadaceae</taxon>
        <taxon>Muricoccus</taxon>
    </lineage>
</organism>
<gene>
    <name evidence="1" type="ORF">SAMN02745194_03899</name>
</gene>
<accession>A0A1M6NTI4</accession>
<proteinExistence type="predicted"/>
<dbReference type="AlphaFoldDB" id="A0A1M6NTI4"/>
<evidence type="ECO:0000313" key="2">
    <source>
        <dbReference type="Proteomes" id="UP000184387"/>
    </source>
</evidence>
<protein>
    <recommendedName>
        <fullName evidence="3">DUF1835 domain-containing protein</fullName>
    </recommendedName>
</protein>
<dbReference type="OrthoDB" id="127805at2"/>
<evidence type="ECO:0008006" key="3">
    <source>
        <dbReference type="Google" id="ProtNLM"/>
    </source>
</evidence>
<keyword evidence="2" id="KW-1185">Reference proteome</keyword>